<dbReference type="Proteomes" id="UP000033551">
    <property type="component" value="Unassembled WGS sequence"/>
</dbReference>
<protein>
    <recommendedName>
        <fullName evidence="2">Thioesterase TesA-like domain-containing protein</fullName>
    </recommendedName>
</protein>
<accession>A0A0F4IT39</accession>
<gene>
    <name evidence="3" type="ORF">VR44_37010</name>
</gene>
<dbReference type="InterPro" id="IPR029058">
    <property type="entry name" value="AB_hydrolase_fold"/>
</dbReference>
<dbReference type="SUPFAM" id="SSF53474">
    <property type="entry name" value="alpha/beta-Hydrolases"/>
    <property type="match status" value="1"/>
</dbReference>
<sequence>DPVVLVGYSSGGWVAHAVACRLEQLGRPVEGIVMLDSFSRARGMGDRFQAAVVREQSDRFEFISAPGTQLTAMGGYLALFEDWHAPEAAAPTLVVRAADGMADGAAPSADRTDDRPPAPEHARTITEVPGNHYTLMERHAESTATAVDEWILKLP</sequence>
<dbReference type="PATRIC" id="fig|68223.7.peg.4788"/>
<dbReference type="SMART" id="SM00824">
    <property type="entry name" value="PKS_TE"/>
    <property type="match status" value="1"/>
</dbReference>
<reference evidence="3 4" key="1">
    <citation type="submission" date="2015-02" db="EMBL/GenBank/DDBJ databases">
        <authorList>
            <person name="Ju K.-S."/>
            <person name="Doroghazi J.R."/>
            <person name="Metcalf W."/>
        </authorList>
    </citation>
    <scope>NUCLEOTIDE SEQUENCE [LARGE SCALE GENOMIC DNA]</scope>
    <source>
        <strain evidence="3 4">NRRL ISP-5550</strain>
    </source>
</reference>
<feature type="non-terminal residue" evidence="3">
    <location>
        <position position="1"/>
    </location>
</feature>
<evidence type="ECO:0000259" key="2">
    <source>
        <dbReference type="SMART" id="SM00824"/>
    </source>
</evidence>
<dbReference type="EMBL" id="JZWV01001342">
    <property type="protein sequence ID" value="KJY23871.1"/>
    <property type="molecule type" value="Genomic_DNA"/>
</dbReference>
<keyword evidence="4" id="KW-1185">Reference proteome</keyword>
<dbReference type="OrthoDB" id="4539607at2"/>
<evidence type="ECO:0000313" key="3">
    <source>
        <dbReference type="EMBL" id="KJY23871.1"/>
    </source>
</evidence>
<dbReference type="InterPro" id="IPR001031">
    <property type="entry name" value="Thioesterase"/>
</dbReference>
<dbReference type="Gene3D" id="3.40.50.1820">
    <property type="entry name" value="alpha/beta hydrolase"/>
    <property type="match status" value="1"/>
</dbReference>
<name>A0A0F4IT39_9ACTN</name>
<feature type="compositionally biased region" description="Basic and acidic residues" evidence="1">
    <location>
        <begin position="110"/>
        <end position="123"/>
    </location>
</feature>
<dbReference type="InterPro" id="IPR020802">
    <property type="entry name" value="TesA-like"/>
</dbReference>
<dbReference type="AlphaFoldDB" id="A0A0F4IT39"/>
<dbReference type="RefSeq" id="WP_045952056.1">
    <property type="nucleotide sequence ID" value="NZ_JZWV01001342.1"/>
</dbReference>
<feature type="region of interest" description="Disordered" evidence="1">
    <location>
        <begin position="103"/>
        <end position="123"/>
    </location>
</feature>
<evidence type="ECO:0000256" key="1">
    <source>
        <dbReference type="SAM" id="MobiDB-lite"/>
    </source>
</evidence>
<organism evidence="3 4">
    <name type="scientific">Streptomyces katrae</name>
    <dbReference type="NCBI Taxonomy" id="68223"/>
    <lineage>
        <taxon>Bacteria</taxon>
        <taxon>Bacillati</taxon>
        <taxon>Actinomycetota</taxon>
        <taxon>Actinomycetes</taxon>
        <taxon>Kitasatosporales</taxon>
        <taxon>Streptomycetaceae</taxon>
        <taxon>Streptomyces</taxon>
    </lineage>
</organism>
<evidence type="ECO:0000313" key="4">
    <source>
        <dbReference type="Proteomes" id="UP000033551"/>
    </source>
</evidence>
<dbReference type="Pfam" id="PF00975">
    <property type="entry name" value="Thioesterase"/>
    <property type="match status" value="1"/>
</dbReference>
<comment type="caution">
    <text evidence="3">The sequence shown here is derived from an EMBL/GenBank/DDBJ whole genome shotgun (WGS) entry which is preliminary data.</text>
</comment>
<feature type="domain" description="Thioesterase TesA-like" evidence="2">
    <location>
        <begin position="2"/>
        <end position="151"/>
    </location>
</feature>
<proteinExistence type="predicted"/>